<dbReference type="EMBL" id="JBBLZC010000004">
    <property type="protein sequence ID" value="MEK0082564.1"/>
    <property type="molecule type" value="Genomic_DNA"/>
</dbReference>
<dbReference type="RefSeq" id="WP_418158417.1">
    <property type="nucleotide sequence ID" value="NZ_JBBLZC010000004.1"/>
</dbReference>
<evidence type="ECO:0000256" key="1">
    <source>
        <dbReference type="ARBA" id="ARBA00022679"/>
    </source>
</evidence>
<dbReference type="GO" id="GO:0016746">
    <property type="term" value="F:acyltransferase activity"/>
    <property type="evidence" value="ECO:0007669"/>
    <property type="project" value="UniProtKB-KW"/>
</dbReference>
<dbReference type="SUPFAM" id="SSF55729">
    <property type="entry name" value="Acyl-CoA N-acyltransferases (Nat)"/>
    <property type="match status" value="1"/>
</dbReference>
<evidence type="ECO:0000313" key="5">
    <source>
        <dbReference type="Proteomes" id="UP001375743"/>
    </source>
</evidence>
<evidence type="ECO:0000256" key="2">
    <source>
        <dbReference type="ARBA" id="ARBA00023315"/>
    </source>
</evidence>
<sequence>MVEAPAGLILRAARLDDAEALCALANEASYRWGTLRLPYQSLEETRRWLQGLSADDLLLVGELGGKVVGNGGLHRATGRRRHAAVLGMGVAEAWQGKGIGRVLLAALIDAADNWLDLRRLELTVYTDNTRAIALYERFGFAREGVMRAYAYRDGSYVDALLMARLRGLP</sequence>
<dbReference type="InterPro" id="IPR050832">
    <property type="entry name" value="Bact_Acetyltransf"/>
</dbReference>
<proteinExistence type="predicted"/>
<dbReference type="Proteomes" id="UP001375743">
    <property type="component" value="Unassembled WGS sequence"/>
</dbReference>
<organism evidence="4 5">
    <name type="scientific">Benzoatithermus flavus</name>
    <dbReference type="NCBI Taxonomy" id="3108223"/>
    <lineage>
        <taxon>Bacteria</taxon>
        <taxon>Pseudomonadati</taxon>
        <taxon>Pseudomonadota</taxon>
        <taxon>Alphaproteobacteria</taxon>
        <taxon>Geminicoccales</taxon>
        <taxon>Geminicoccaceae</taxon>
        <taxon>Benzoatithermus</taxon>
    </lineage>
</organism>
<protein>
    <submittedName>
        <fullName evidence="4">GNAT family N-acetyltransferase</fullName>
        <ecNumber evidence="4">2.3.1.-</ecNumber>
    </submittedName>
</protein>
<evidence type="ECO:0000313" key="4">
    <source>
        <dbReference type="EMBL" id="MEK0082564.1"/>
    </source>
</evidence>
<keyword evidence="1 4" id="KW-0808">Transferase</keyword>
<keyword evidence="2 4" id="KW-0012">Acyltransferase</keyword>
<dbReference type="InterPro" id="IPR016181">
    <property type="entry name" value="Acyl_CoA_acyltransferase"/>
</dbReference>
<feature type="domain" description="N-acetyltransferase" evidence="3">
    <location>
        <begin position="8"/>
        <end position="167"/>
    </location>
</feature>
<dbReference type="InterPro" id="IPR000182">
    <property type="entry name" value="GNAT_dom"/>
</dbReference>
<dbReference type="Pfam" id="PF00583">
    <property type="entry name" value="Acetyltransf_1"/>
    <property type="match status" value="1"/>
</dbReference>
<accession>A0ABU8XNS4</accession>
<dbReference type="PANTHER" id="PTHR43877:SF2">
    <property type="entry name" value="AMINOALKYLPHOSPHONATE N-ACETYLTRANSFERASE-RELATED"/>
    <property type="match status" value="1"/>
</dbReference>
<dbReference type="PANTHER" id="PTHR43877">
    <property type="entry name" value="AMINOALKYLPHOSPHONATE N-ACETYLTRANSFERASE-RELATED-RELATED"/>
    <property type="match status" value="1"/>
</dbReference>
<dbReference type="EC" id="2.3.1.-" evidence="4"/>
<gene>
    <name evidence="4" type="ORF">U1T56_05340</name>
</gene>
<name>A0ABU8XNS4_9PROT</name>
<evidence type="ECO:0000259" key="3">
    <source>
        <dbReference type="PROSITE" id="PS51186"/>
    </source>
</evidence>
<dbReference type="CDD" id="cd04301">
    <property type="entry name" value="NAT_SF"/>
    <property type="match status" value="1"/>
</dbReference>
<comment type="caution">
    <text evidence="4">The sequence shown here is derived from an EMBL/GenBank/DDBJ whole genome shotgun (WGS) entry which is preliminary data.</text>
</comment>
<dbReference type="PROSITE" id="PS51186">
    <property type="entry name" value="GNAT"/>
    <property type="match status" value="1"/>
</dbReference>
<reference evidence="4 5" key="1">
    <citation type="submission" date="2024-01" db="EMBL/GenBank/DDBJ databases">
        <title>Multi-omics insights into the function and evolution of sodium benzoate biodegradation pathways in Benzoatithermus flavus gen. nov., sp. nov. from hot spring.</title>
        <authorList>
            <person name="Hu C.-J."/>
            <person name="Li W.-J."/>
        </authorList>
    </citation>
    <scope>NUCLEOTIDE SEQUENCE [LARGE SCALE GENOMIC DNA]</scope>
    <source>
        <strain evidence="4 5">SYSU G07066</strain>
    </source>
</reference>
<dbReference type="Gene3D" id="3.40.630.30">
    <property type="match status" value="1"/>
</dbReference>
<keyword evidence="5" id="KW-1185">Reference proteome</keyword>